<gene>
    <name evidence="2" type="ORF">PCOR1329_LOCUS28741</name>
</gene>
<sequence>MAGIPSYAVLTPTAATAATAPDGLHRRRASAARTVRGSLDVAPVPNACRRPRAAEGARLVQVMRTALPMGAVDRGRGERPTSFTARGRSSASAPRTPPSRWSATAPTSIYSLRSRRRRSEPPRRRRLGPPHLADLWQNSVWTSFFSNVPHAIFDYVMFSCSRVLI</sequence>
<feature type="compositionally biased region" description="Basic residues" evidence="1">
    <location>
        <begin position="113"/>
        <end position="128"/>
    </location>
</feature>
<evidence type="ECO:0000313" key="2">
    <source>
        <dbReference type="EMBL" id="CAK0829962.1"/>
    </source>
</evidence>
<evidence type="ECO:0000256" key="1">
    <source>
        <dbReference type="SAM" id="MobiDB-lite"/>
    </source>
</evidence>
<protein>
    <submittedName>
        <fullName evidence="2">Uncharacterized protein</fullName>
    </submittedName>
</protein>
<evidence type="ECO:0000313" key="3">
    <source>
        <dbReference type="Proteomes" id="UP001189429"/>
    </source>
</evidence>
<proteinExistence type="predicted"/>
<accession>A0ABN9SF19</accession>
<comment type="caution">
    <text evidence="2">The sequence shown here is derived from an EMBL/GenBank/DDBJ whole genome shotgun (WGS) entry which is preliminary data.</text>
</comment>
<dbReference type="Proteomes" id="UP001189429">
    <property type="component" value="Unassembled WGS sequence"/>
</dbReference>
<feature type="compositionally biased region" description="Low complexity" evidence="1">
    <location>
        <begin position="85"/>
        <end position="103"/>
    </location>
</feature>
<name>A0ABN9SF19_9DINO</name>
<keyword evidence="3" id="KW-1185">Reference proteome</keyword>
<dbReference type="EMBL" id="CAUYUJ010010668">
    <property type="protein sequence ID" value="CAK0829962.1"/>
    <property type="molecule type" value="Genomic_DNA"/>
</dbReference>
<organism evidence="2 3">
    <name type="scientific">Prorocentrum cordatum</name>
    <dbReference type="NCBI Taxonomy" id="2364126"/>
    <lineage>
        <taxon>Eukaryota</taxon>
        <taxon>Sar</taxon>
        <taxon>Alveolata</taxon>
        <taxon>Dinophyceae</taxon>
        <taxon>Prorocentrales</taxon>
        <taxon>Prorocentraceae</taxon>
        <taxon>Prorocentrum</taxon>
    </lineage>
</organism>
<feature type="region of interest" description="Disordered" evidence="1">
    <location>
        <begin position="69"/>
        <end position="129"/>
    </location>
</feature>
<reference evidence="2" key="1">
    <citation type="submission" date="2023-10" db="EMBL/GenBank/DDBJ databases">
        <authorList>
            <person name="Chen Y."/>
            <person name="Shah S."/>
            <person name="Dougan E. K."/>
            <person name="Thang M."/>
            <person name="Chan C."/>
        </authorList>
    </citation>
    <scope>NUCLEOTIDE SEQUENCE [LARGE SCALE GENOMIC DNA]</scope>
</reference>